<dbReference type="Proteomes" id="UP000306102">
    <property type="component" value="Unassembled WGS sequence"/>
</dbReference>
<reference evidence="10 11" key="1">
    <citation type="journal article" date="2018" name="Proc. Natl. Acad. Sci. U.S.A.">
        <title>Draft genome sequence of Camellia sinensis var. sinensis provides insights into the evolution of the tea genome and tea quality.</title>
        <authorList>
            <person name="Wei C."/>
            <person name="Yang H."/>
            <person name="Wang S."/>
            <person name="Zhao J."/>
            <person name="Liu C."/>
            <person name="Gao L."/>
            <person name="Xia E."/>
            <person name="Lu Y."/>
            <person name="Tai Y."/>
            <person name="She G."/>
            <person name="Sun J."/>
            <person name="Cao H."/>
            <person name="Tong W."/>
            <person name="Gao Q."/>
            <person name="Li Y."/>
            <person name="Deng W."/>
            <person name="Jiang X."/>
            <person name="Wang W."/>
            <person name="Chen Q."/>
            <person name="Zhang S."/>
            <person name="Li H."/>
            <person name="Wu J."/>
            <person name="Wang P."/>
            <person name="Li P."/>
            <person name="Shi C."/>
            <person name="Zheng F."/>
            <person name="Jian J."/>
            <person name="Huang B."/>
            <person name="Shan D."/>
            <person name="Shi M."/>
            <person name="Fang C."/>
            <person name="Yue Y."/>
            <person name="Li F."/>
            <person name="Li D."/>
            <person name="Wei S."/>
            <person name="Han B."/>
            <person name="Jiang C."/>
            <person name="Yin Y."/>
            <person name="Xia T."/>
            <person name="Zhang Z."/>
            <person name="Bennetzen J.L."/>
            <person name="Zhao S."/>
            <person name="Wan X."/>
        </authorList>
    </citation>
    <scope>NUCLEOTIDE SEQUENCE [LARGE SCALE GENOMIC DNA]</scope>
    <source>
        <strain evidence="11">cv. Shuchazao</strain>
        <tissue evidence="10">Leaf</tissue>
    </source>
</reference>
<dbReference type="SMART" id="SM01226">
    <property type="entry name" value="GAGA_bind"/>
    <property type="match status" value="1"/>
</dbReference>
<evidence type="ECO:0000256" key="8">
    <source>
        <dbReference type="SAM" id="Coils"/>
    </source>
</evidence>
<dbReference type="PANTHER" id="PTHR31421">
    <property type="entry name" value="PROTEIN BASIC PENTACYSTEINE3"/>
    <property type="match status" value="1"/>
</dbReference>
<feature type="region of interest" description="Disordered" evidence="9">
    <location>
        <begin position="260"/>
        <end position="283"/>
    </location>
</feature>
<keyword evidence="5 7" id="KW-0804">Transcription</keyword>
<keyword evidence="3 7" id="KW-0805">Transcription regulation</keyword>
<accession>A0A4S4E5Z2</accession>
<evidence type="ECO:0000313" key="11">
    <source>
        <dbReference type="Proteomes" id="UP000306102"/>
    </source>
</evidence>
<keyword evidence="4 7" id="KW-0238">DNA-binding</keyword>
<comment type="subcellular location">
    <subcellularLocation>
        <location evidence="1 7">Nucleus</location>
    </subcellularLocation>
</comment>
<evidence type="ECO:0000256" key="4">
    <source>
        <dbReference type="ARBA" id="ARBA00023125"/>
    </source>
</evidence>
<evidence type="ECO:0000256" key="1">
    <source>
        <dbReference type="ARBA" id="ARBA00004123"/>
    </source>
</evidence>
<dbReference type="GO" id="GO:0003700">
    <property type="term" value="F:DNA-binding transcription factor activity"/>
    <property type="evidence" value="ECO:0007669"/>
    <property type="project" value="UniProtKB-UniRule"/>
</dbReference>
<comment type="function">
    <text evidence="7">Transcriptional regulator that specifically binds to GA-rich elements (GAGA-repeats) present in regulatory sequences of genes involved in developmental processes.</text>
</comment>
<evidence type="ECO:0000313" key="10">
    <source>
        <dbReference type="EMBL" id="THG11402.1"/>
    </source>
</evidence>
<proteinExistence type="inferred from homology"/>
<dbReference type="STRING" id="542762.A0A4S4E5Z2"/>
<dbReference type="InterPro" id="IPR010409">
    <property type="entry name" value="GAGA-bd_tscrpt_act"/>
</dbReference>
<comment type="similarity">
    <text evidence="2 7">Belongs to the BBR/BPC family.</text>
</comment>
<evidence type="ECO:0000256" key="2">
    <source>
        <dbReference type="ARBA" id="ARBA00007911"/>
    </source>
</evidence>
<dbReference type="GO" id="GO:0009723">
    <property type="term" value="P:response to ethylene"/>
    <property type="evidence" value="ECO:0007669"/>
    <property type="project" value="TreeGrafter"/>
</dbReference>
<dbReference type="PANTHER" id="PTHR31421:SF3">
    <property type="entry name" value="PROTEIN BASIC PENTACYSTEINE4"/>
    <property type="match status" value="1"/>
</dbReference>
<evidence type="ECO:0000256" key="3">
    <source>
        <dbReference type="ARBA" id="ARBA00023015"/>
    </source>
</evidence>
<evidence type="ECO:0000256" key="6">
    <source>
        <dbReference type="ARBA" id="ARBA00023242"/>
    </source>
</evidence>
<keyword evidence="11" id="KW-1185">Reference proteome</keyword>
<dbReference type="GO" id="GO:0043565">
    <property type="term" value="F:sequence-specific DNA binding"/>
    <property type="evidence" value="ECO:0007669"/>
    <property type="project" value="TreeGrafter"/>
</dbReference>
<organism evidence="10 11">
    <name type="scientific">Camellia sinensis var. sinensis</name>
    <name type="common">China tea</name>
    <dbReference type="NCBI Taxonomy" id="542762"/>
    <lineage>
        <taxon>Eukaryota</taxon>
        <taxon>Viridiplantae</taxon>
        <taxon>Streptophyta</taxon>
        <taxon>Embryophyta</taxon>
        <taxon>Tracheophyta</taxon>
        <taxon>Spermatophyta</taxon>
        <taxon>Magnoliopsida</taxon>
        <taxon>eudicotyledons</taxon>
        <taxon>Gunneridae</taxon>
        <taxon>Pentapetalae</taxon>
        <taxon>asterids</taxon>
        <taxon>Ericales</taxon>
        <taxon>Theaceae</taxon>
        <taxon>Camellia</taxon>
    </lineage>
</organism>
<protein>
    <recommendedName>
        <fullName evidence="7">GAGA-binding transcriptional activator</fullName>
    </recommendedName>
</protein>
<feature type="coiled-coil region" evidence="8">
    <location>
        <begin position="148"/>
        <end position="179"/>
    </location>
</feature>
<sequence length="412" mass="45317">MRVQSRFWTEGVLGCEAKRGGGVRGKFSRLRSGGEAIFGGEGDGDGDGDGDGEGEGIFNGEVMDMLLISDKDSGGLSISFSSDGKLMLYLLIVCCARGLKMDDGGKPEHGWHRMDYYKGVHTPWNMMPQHQMKEANACLMNKKIMQIIAEKNAAVEEMNRAITEKNAAIEERNEAVKQRDEAIAARNNAFRERDSAIAALRFQENSMNGTLGYGIQHGTKRMHHPTNHPAASAAEAAYNRREAQITDTFPMPTIPSEAVNSHQAKRANENKAVSSKVSKKGKKVGEDLNRHVTTDGSKAEWDAQELGLINEVNFDESTMSPPVCSCTGLPRQCYKWGNGGWQSSCCTTTLSAYPLPQMPNKRHVRMGGRKMSGSVFTRLLSRLAAGGHDLSIPLDLKDYWSKHGSNRYITIK</sequence>
<comment type="caution">
    <text evidence="10">The sequence shown here is derived from an EMBL/GenBank/DDBJ whole genome shotgun (WGS) entry which is preliminary data.</text>
</comment>
<evidence type="ECO:0000256" key="9">
    <source>
        <dbReference type="SAM" id="MobiDB-lite"/>
    </source>
</evidence>
<dbReference type="Pfam" id="PF06217">
    <property type="entry name" value="GAGA_bind"/>
    <property type="match status" value="1"/>
</dbReference>
<dbReference type="EMBL" id="SDRB02007315">
    <property type="protein sequence ID" value="THG11402.1"/>
    <property type="molecule type" value="Genomic_DNA"/>
</dbReference>
<evidence type="ECO:0000256" key="7">
    <source>
        <dbReference type="RuleBase" id="RU367160"/>
    </source>
</evidence>
<keyword evidence="6 7" id="KW-0539">Nucleus</keyword>
<dbReference type="GO" id="GO:0005634">
    <property type="term" value="C:nucleus"/>
    <property type="evidence" value="ECO:0007669"/>
    <property type="project" value="UniProtKB-SubCell"/>
</dbReference>
<name>A0A4S4E5Z2_CAMSN</name>
<keyword evidence="8" id="KW-0175">Coiled coil</keyword>
<gene>
    <name evidence="10" type="ORF">TEA_018511</name>
</gene>
<evidence type="ECO:0000256" key="5">
    <source>
        <dbReference type="ARBA" id="ARBA00023163"/>
    </source>
</evidence>
<dbReference type="AlphaFoldDB" id="A0A4S4E5Z2"/>